<keyword evidence="8 13" id="KW-0378">Hydrolase</keyword>
<evidence type="ECO:0000256" key="10">
    <source>
        <dbReference type="ARBA" id="ARBA00022857"/>
    </source>
</evidence>
<feature type="binding site" evidence="15">
    <location>
        <position position="209"/>
    </location>
    <ligand>
        <name>substrate</name>
    </ligand>
</feature>
<dbReference type="Pfam" id="PF00383">
    <property type="entry name" value="dCMP_cyt_deam_1"/>
    <property type="match status" value="1"/>
</dbReference>
<keyword evidence="11 13" id="KW-0560">Oxidoreductase</keyword>
<evidence type="ECO:0000256" key="8">
    <source>
        <dbReference type="ARBA" id="ARBA00022801"/>
    </source>
</evidence>
<dbReference type="GO" id="GO:0009231">
    <property type="term" value="P:riboflavin biosynthetic process"/>
    <property type="evidence" value="ECO:0007669"/>
    <property type="project" value="UniProtKB-UniPathway"/>
</dbReference>
<evidence type="ECO:0000259" key="17">
    <source>
        <dbReference type="PROSITE" id="PS51747"/>
    </source>
</evidence>
<dbReference type="PIRSF" id="PIRSF006769">
    <property type="entry name" value="RibD"/>
    <property type="match status" value="1"/>
</dbReference>
<evidence type="ECO:0000256" key="4">
    <source>
        <dbReference type="ARBA" id="ARBA00005259"/>
    </source>
</evidence>
<dbReference type="InterPro" id="IPR004794">
    <property type="entry name" value="Eubact_RibD"/>
</dbReference>
<dbReference type="PROSITE" id="PS51747">
    <property type="entry name" value="CYT_DCMP_DEAMINASES_2"/>
    <property type="match status" value="1"/>
</dbReference>
<keyword evidence="19" id="KW-1185">Reference proteome</keyword>
<comment type="similarity">
    <text evidence="4 13">In the N-terminal section; belongs to the cytidine and deoxycytidylate deaminase family.</text>
</comment>
<feature type="binding site" evidence="16">
    <location>
        <position position="55"/>
    </location>
    <ligand>
        <name>Zn(2+)</name>
        <dbReference type="ChEBI" id="CHEBI:29105"/>
        <note>catalytic</note>
    </ligand>
</feature>
<evidence type="ECO:0000256" key="7">
    <source>
        <dbReference type="ARBA" id="ARBA00022723"/>
    </source>
</evidence>
<proteinExistence type="inferred from homology"/>
<feature type="binding site" evidence="15">
    <location>
        <position position="173"/>
    </location>
    <ligand>
        <name>substrate</name>
    </ligand>
</feature>
<dbReference type="InterPro" id="IPR016193">
    <property type="entry name" value="Cytidine_deaminase-like"/>
</dbReference>
<evidence type="ECO:0000256" key="1">
    <source>
        <dbReference type="ARBA" id="ARBA00002151"/>
    </source>
</evidence>
<evidence type="ECO:0000256" key="5">
    <source>
        <dbReference type="ARBA" id="ARBA00007417"/>
    </source>
</evidence>
<feature type="active site" description="Proton donor" evidence="14">
    <location>
        <position position="57"/>
    </location>
</feature>
<comment type="catalytic activity">
    <reaction evidence="13">
        <text>5-amino-6-(5-phospho-D-ribitylamino)uracil + NADP(+) = 5-amino-6-(5-phospho-D-ribosylamino)uracil + NADPH + H(+)</text>
        <dbReference type="Rhea" id="RHEA:17845"/>
        <dbReference type="ChEBI" id="CHEBI:15378"/>
        <dbReference type="ChEBI" id="CHEBI:57783"/>
        <dbReference type="ChEBI" id="CHEBI:58349"/>
        <dbReference type="ChEBI" id="CHEBI:58421"/>
        <dbReference type="ChEBI" id="CHEBI:58453"/>
        <dbReference type="EC" id="1.1.1.193"/>
    </reaction>
</comment>
<dbReference type="Pfam" id="PF01872">
    <property type="entry name" value="RibD_C"/>
    <property type="match status" value="1"/>
</dbReference>
<evidence type="ECO:0000313" key="19">
    <source>
        <dbReference type="Proteomes" id="UP000254601"/>
    </source>
</evidence>
<evidence type="ECO:0000256" key="9">
    <source>
        <dbReference type="ARBA" id="ARBA00022833"/>
    </source>
</evidence>
<dbReference type="InterPro" id="IPR011549">
    <property type="entry name" value="RibD_C"/>
</dbReference>
<dbReference type="InterPro" id="IPR002734">
    <property type="entry name" value="RibDG_C"/>
</dbReference>
<dbReference type="Gene3D" id="3.40.140.10">
    <property type="entry name" value="Cytidine Deaminase, domain 2"/>
    <property type="match status" value="1"/>
</dbReference>
<dbReference type="NCBIfam" id="TIGR00326">
    <property type="entry name" value="eubact_ribD"/>
    <property type="match status" value="1"/>
</dbReference>
<dbReference type="AlphaFoldDB" id="A0A380MX74"/>
<protein>
    <recommendedName>
        <fullName evidence="13">Riboflavin biosynthesis protein RibD</fullName>
    </recommendedName>
    <domain>
        <recommendedName>
            <fullName evidence="13">Diaminohydroxyphosphoribosylaminopyrimidine deaminase</fullName>
            <shortName evidence="13">DRAP deaminase</shortName>
            <ecNumber evidence="13">3.5.4.26</ecNumber>
        </recommendedName>
        <alternativeName>
            <fullName evidence="13">Riboflavin-specific deaminase</fullName>
        </alternativeName>
    </domain>
    <domain>
        <recommendedName>
            <fullName evidence="13">5-amino-6-(5-phosphoribosylamino)uracil reductase</fullName>
            <ecNumber evidence="13">1.1.1.193</ecNumber>
        </recommendedName>
        <alternativeName>
            <fullName evidence="13">HTP reductase</fullName>
        </alternativeName>
    </domain>
</protein>
<feature type="binding site" evidence="15">
    <location>
        <position position="212"/>
    </location>
    <ligand>
        <name>substrate</name>
    </ligand>
</feature>
<feature type="binding site" evidence="15">
    <location>
        <position position="175"/>
    </location>
    <ligand>
        <name>NADP(+)</name>
        <dbReference type="ChEBI" id="CHEBI:58349"/>
    </ligand>
</feature>
<comment type="similarity">
    <text evidence="5 13">In the C-terminal section; belongs to the HTP reductase family.</text>
</comment>
<dbReference type="SUPFAM" id="SSF53597">
    <property type="entry name" value="Dihydrofolate reductase-like"/>
    <property type="match status" value="1"/>
</dbReference>
<accession>A0A380MX74</accession>
<feature type="binding site" evidence="15">
    <location>
        <begin position="298"/>
        <end position="304"/>
    </location>
    <ligand>
        <name>NADP(+)</name>
        <dbReference type="ChEBI" id="CHEBI:58349"/>
    </ligand>
</feature>
<dbReference type="EC" id="3.5.4.26" evidence="13"/>
<keyword evidence="7 13" id="KW-0479">Metal-binding</keyword>
<keyword evidence="6 13" id="KW-0686">Riboflavin biosynthesis</keyword>
<keyword evidence="10 13" id="KW-0521">NADP</keyword>
<evidence type="ECO:0000256" key="11">
    <source>
        <dbReference type="ARBA" id="ARBA00023002"/>
    </source>
</evidence>
<dbReference type="FunFam" id="3.40.140.10:FF:000025">
    <property type="entry name" value="Riboflavin biosynthesis protein RibD"/>
    <property type="match status" value="1"/>
</dbReference>
<evidence type="ECO:0000256" key="3">
    <source>
        <dbReference type="ARBA" id="ARBA00004910"/>
    </source>
</evidence>
<evidence type="ECO:0000256" key="6">
    <source>
        <dbReference type="ARBA" id="ARBA00022619"/>
    </source>
</evidence>
<dbReference type="GO" id="GO:0008703">
    <property type="term" value="F:5-amino-6-(5-phosphoribosylamino)uracil reductase activity"/>
    <property type="evidence" value="ECO:0007669"/>
    <property type="project" value="UniProtKB-EC"/>
</dbReference>
<dbReference type="InterPro" id="IPR024072">
    <property type="entry name" value="DHFR-like_dom_sf"/>
</dbReference>
<dbReference type="RefSeq" id="WP_072576750.1">
    <property type="nucleotide sequence ID" value="NZ_LWHB01000095.1"/>
</dbReference>
<evidence type="ECO:0000256" key="2">
    <source>
        <dbReference type="ARBA" id="ARBA00004882"/>
    </source>
</evidence>
<dbReference type="PANTHER" id="PTHR38011:SF7">
    <property type="entry name" value="2,5-DIAMINO-6-RIBOSYLAMINO-4(3H)-PYRIMIDINONE 5'-PHOSPHATE REDUCTASE"/>
    <property type="match status" value="1"/>
</dbReference>
<dbReference type="InterPro" id="IPR050765">
    <property type="entry name" value="Riboflavin_Biosynth_HTPR"/>
</dbReference>
<dbReference type="OrthoDB" id="9800865at2"/>
<feature type="binding site" evidence="15">
    <location>
        <position position="296"/>
    </location>
    <ligand>
        <name>substrate</name>
    </ligand>
</feature>
<evidence type="ECO:0000256" key="15">
    <source>
        <dbReference type="PIRSR" id="PIRSR006769-2"/>
    </source>
</evidence>
<dbReference type="NCBIfam" id="TIGR00227">
    <property type="entry name" value="ribD_Cterm"/>
    <property type="match status" value="1"/>
</dbReference>
<dbReference type="CDD" id="cd01284">
    <property type="entry name" value="Riboflavin_deaminase-reductase"/>
    <property type="match status" value="1"/>
</dbReference>
<feature type="binding site" evidence="15">
    <location>
        <position position="229"/>
    </location>
    <ligand>
        <name>NADP(+)</name>
        <dbReference type="ChEBI" id="CHEBI:58349"/>
    </ligand>
</feature>
<dbReference type="InterPro" id="IPR016192">
    <property type="entry name" value="APOBEC/CMP_deaminase_Zn-bd"/>
</dbReference>
<comment type="function">
    <text evidence="1 13">Converts 2,5-diamino-6-(ribosylamino)-4(3h)-pyrimidinone 5'-phosphate into 5-amino-6-(ribosylamino)-2,4(1h,3h)-pyrimidinedione 5'-phosphate.</text>
</comment>
<feature type="binding site" evidence="15">
    <location>
        <position position="159"/>
    </location>
    <ligand>
        <name>NADP(+)</name>
        <dbReference type="ChEBI" id="CHEBI:58349"/>
    </ligand>
</feature>
<dbReference type="PANTHER" id="PTHR38011">
    <property type="entry name" value="DIHYDROFOLATE REDUCTASE FAMILY PROTEIN (AFU_ORTHOLOGUE AFUA_8G06820)"/>
    <property type="match status" value="1"/>
</dbReference>
<organism evidence="18 19">
    <name type="scientific">Suttonella ornithocola</name>
    <dbReference type="NCBI Taxonomy" id="279832"/>
    <lineage>
        <taxon>Bacteria</taxon>
        <taxon>Pseudomonadati</taxon>
        <taxon>Pseudomonadota</taxon>
        <taxon>Gammaproteobacteria</taxon>
        <taxon>Cardiobacteriales</taxon>
        <taxon>Cardiobacteriaceae</taxon>
        <taxon>Suttonella</taxon>
    </lineage>
</organism>
<comment type="pathway">
    <text evidence="3 13">Cofactor biosynthesis; riboflavin biosynthesis; 5-amino-6-(D-ribitylamino)uracil from GTP: step 3/4.</text>
</comment>
<dbReference type="InterPro" id="IPR002125">
    <property type="entry name" value="CMP_dCMP_dom"/>
</dbReference>
<dbReference type="UniPathway" id="UPA00275">
    <property type="reaction ID" value="UER00401"/>
</dbReference>
<dbReference type="GO" id="GO:0008835">
    <property type="term" value="F:diaminohydroxyphosphoribosylaminopyrimidine deaminase activity"/>
    <property type="evidence" value="ECO:0007669"/>
    <property type="project" value="UniProtKB-EC"/>
</dbReference>
<comment type="catalytic activity">
    <reaction evidence="13">
        <text>2,5-diamino-6-hydroxy-4-(5-phosphoribosylamino)-pyrimidine + H2O + H(+) = 5-amino-6-(5-phospho-D-ribosylamino)uracil + NH4(+)</text>
        <dbReference type="Rhea" id="RHEA:21868"/>
        <dbReference type="ChEBI" id="CHEBI:15377"/>
        <dbReference type="ChEBI" id="CHEBI:15378"/>
        <dbReference type="ChEBI" id="CHEBI:28938"/>
        <dbReference type="ChEBI" id="CHEBI:58453"/>
        <dbReference type="ChEBI" id="CHEBI:58614"/>
        <dbReference type="EC" id="3.5.4.26"/>
    </reaction>
</comment>
<evidence type="ECO:0000313" key="18">
    <source>
        <dbReference type="EMBL" id="SUO97159.1"/>
    </source>
</evidence>
<feature type="binding site" evidence="15">
    <location>
        <position position="189"/>
    </location>
    <ligand>
        <name>substrate</name>
    </ligand>
</feature>
<comment type="pathway">
    <text evidence="2 13">Cofactor biosynthesis; riboflavin biosynthesis; 5-amino-6-(D-ribitylamino)uracil from GTP: step 2/4.</text>
</comment>
<dbReference type="GO" id="GO:0008270">
    <property type="term" value="F:zinc ion binding"/>
    <property type="evidence" value="ECO:0007669"/>
    <property type="project" value="InterPro"/>
</dbReference>
<gene>
    <name evidence="18" type="primary">ribD</name>
    <name evidence="18" type="ORF">NCTC13337_02214</name>
</gene>
<evidence type="ECO:0000256" key="14">
    <source>
        <dbReference type="PIRSR" id="PIRSR006769-1"/>
    </source>
</evidence>
<comment type="cofactor">
    <cofactor evidence="13 16">
        <name>Zn(2+)</name>
        <dbReference type="ChEBI" id="CHEBI:29105"/>
    </cofactor>
    <text evidence="13 16">Binds 1 zinc ion.</text>
</comment>
<dbReference type="EMBL" id="UHIC01000001">
    <property type="protein sequence ID" value="SUO97159.1"/>
    <property type="molecule type" value="Genomic_DNA"/>
</dbReference>
<dbReference type="GO" id="GO:0050661">
    <property type="term" value="F:NADP binding"/>
    <property type="evidence" value="ECO:0007669"/>
    <property type="project" value="InterPro"/>
</dbReference>
<dbReference type="EC" id="1.1.1.193" evidence="13"/>
<feature type="binding site" evidence="16">
    <location>
        <position position="80"/>
    </location>
    <ligand>
        <name>Zn(2+)</name>
        <dbReference type="ChEBI" id="CHEBI:29105"/>
        <note>catalytic</note>
    </ligand>
</feature>
<dbReference type="Proteomes" id="UP000254601">
    <property type="component" value="Unassembled WGS sequence"/>
</dbReference>
<keyword evidence="12" id="KW-0511">Multifunctional enzyme</keyword>
<dbReference type="PROSITE" id="PS00903">
    <property type="entry name" value="CYT_DCMP_DEAMINASES_1"/>
    <property type="match status" value="1"/>
</dbReference>
<dbReference type="SUPFAM" id="SSF53927">
    <property type="entry name" value="Cytidine deaminase-like"/>
    <property type="match status" value="1"/>
</dbReference>
<dbReference type="Gene3D" id="3.40.430.10">
    <property type="entry name" value="Dihydrofolate Reductase, subunit A"/>
    <property type="match status" value="1"/>
</dbReference>
<feature type="domain" description="CMP/dCMP-type deaminase" evidence="17">
    <location>
        <begin position="6"/>
        <end position="128"/>
    </location>
</feature>
<keyword evidence="9 13" id="KW-0862">Zinc</keyword>
<evidence type="ECO:0000256" key="13">
    <source>
        <dbReference type="PIRNR" id="PIRNR006769"/>
    </source>
</evidence>
<evidence type="ECO:0000256" key="12">
    <source>
        <dbReference type="ARBA" id="ARBA00023268"/>
    </source>
</evidence>
<name>A0A380MX74_9GAMM</name>
<reference evidence="18 19" key="1">
    <citation type="submission" date="2018-06" db="EMBL/GenBank/DDBJ databases">
        <authorList>
            <consortium name="Pathogen Informatics"/>
            <person name="Doyle S."/>
        </authorList>
    </citation>
    <scope>NUCLEOTIDE SEQUENCE [LARGE SCALE GENOMIC DNA]</scope>
    <source>
        <strain evidence="18 19">NCTC13337</strain>
    </source>
</reference>
<evidence type="ECO:0000256" key="16">
    <source>
        <dbReference type="PIRSR" id="PIRSR006769-3"/>
    </source>
</evidence>
<feature type="binding site" evidence="16">
    <location>
        <position position="89"/>
    </location>
    <ligand>
        <name>Zn(2+)</name>
        <dbReference type="ChEBI" id="CHEBI:29105"/>
        <note>catalytic</note>
    </ligand>
</feature>
<feature type="binding site" evidence="15">
    <location>
        <position position="205"/>
    </location>
    <ligand>
        <name>NADP(+)</name>
        <dbReference type="ChEBI" id="CHEBI:58349"/>
    </ligand>
</feature>
<sequence>MTTNSSHDIYWMRHALDLAARGQFSTAPNPRVGCVIVKDNHFISGGYHAKAGEAHAEIHALTIAGNNAHGATIYVTLEPCAHYGKTPPCVDALIAAQPARVVIAISDPNPLVAGKGIAKLKTAGIDVTLGVLEKEAYALNRTFFYRIKTHKPWVTLKLAASMDGKTALANGESQWITSEAARKDVHYHRLQADAILAGTGSILIDNARLSARYPTVLPRTNPLRVIIDSQLKTPTNAAIFSELGPVLIVTTQTKNFPSYPKQAEIIPFKPNAQGKVPLSELITYLGERGINHIYVEAGAALGGALINEKLINEIILYLAPTFLGAKARPLLQIPPLTCLSDKIQYRITDSLVIENDCRITLEPIG</sequence>